<feature type="compositionally biased region" description="Low complexity" evidence="2">
    <location>
        <begin position="74"/>
        <end position="91"/>
    </location>
</feature>
<dbReference type="GO" id="GO:0008270">
    <property type="term" value="F:zinc ion binding"/>
    <property type="evidence" value="ECO:0007669"/>
    <property type="project" value="InterPro"/>
</dbReference>
<reference evidence="4" key="1">
    <citation type="journal article" date="2023" name="Mol. Phylogenet. Evol.">
        <title>Genome-scale phylogeny and comparative genomics of the fungal order Sordariales.</title>
        <authorList>
            <person name="Hensen N."/>
            <person name="Bonometti L."/>
            <person name="Westerberg I."/>
            <person name="Brannstrom I.O."/>
            <person name="Guillou S."/>
            <person name="Cros-Aarteil S."/>
            <person name="Calhoun S."/>
            <person name="Haridas S."/>
            <person name="Kuo A."/>
            <person name="Mondo S."/>
            <person name="Pangilinan J."/>
            <person name="Riley R."/>
            <person name="LaButti K."/>
            <person name="Andreopoulos B."/>
            <person name="Lipzen A."/>
            <person name="Chen C."/>
            <person name="Yan M."/>
            <person name="Daum C."/>
            <person name="Ng V."/>
            <person name="Clum A."/>
            <person name="Steindorff A."/>
            <person name="Ohm R.A."/>
            <person name="Martin F."/>
            <person name="Silar P."/>
            <person name="Natvig D.O."/>
            <person name="Lalanne C."/>
            <person name="Gautier V."/>
            <person name="Ament-Velasquez S.L."/>
            <person name="Kruys A."/>
            <person name="Hutchinson M.I."/>
            <person name="Powell A.J."/>
            <person name="Barry K."/>
            <person name="Miller A.N."/>
            <person name="Grigoriev I.V."/>
            <person name="Debuchy R."/>
            <person name="Gladieux P."/>
            <person name="Hiltunen Thoren M."/>
            <person name="Johannesson H."/>
        </authorList>
    </citation>
    <scope>NUCLEOTIDE SEQUENCE</scope>
    <source>
        <strain evidence="4">FGSC 1904</strain>
    </source>
</reference>
<sequence length="526" mass="57570">MFDPRNQASEGFMLPEDTLSFGGQSSMLGQSDHVESSAFDYQFLSPFINVETPNDEVAQTPTSGPGSGSASGPGPGPGSACSSSDATASTAVPVRRNKPIPRKGHTKSRRGCYTCKRRKVKCSETLPECDNCVRIGLICEYPEPPNPSALSRLVNTRQRQRQHAQADIPILQPPNPTIISSPSSAPMFTLQDLRFFHHFLTAAHPPLPAQADGLWNNVAALSHNYPYLVHAMLGLAASHLSLLTSTSSSPSHSQSQSQESATALSHRIKSISLLNHSLSHPCSSPAEGDARFASILILAFQASCLPDGMTEFLSMIRLCNDIAECGENSIFSELAKRGYSDSMRKMTAKTKAEVERRGLKGEQERLVDDFLRSLGRLKVGILGRGRGNNEKGTDAVEEGGGRNLQLLMLEGMEGAARTSKVSPAQAFQELTNLYSPMINAPNADFASLTDPTNHYAQILLLHFFLMEFALGDLSLGSFRPRFAFRRKVCFAWLNEVARRLPKTEYAELMEWPLELGQMVFLPRELT</sequence>
<dbReference type="EMBL" id="JAUTDP010000002">
    <property type="protein sequence ID" value="KAK3402092.1"/>
    <property type="molecule type" value="Genomic_DNA"/>
</dbReference>
<reference evidence="4" key="2">
    <citation type="submission" date="2023-07" db="EMBL/GenBank/DDBJ databases">
        <authorList>
            <consortium name="Lawrence Berkeley National Laboratory"/>
            <person name="Haridas S."/>
            <person name="Hensen N."/>
            <person name="Bonometti L."/>
            <person name="Westerberg I."/>
            <person name="Brannstrom I.O."/>
            <person name="Guillou S."/>
            <person name="Cros-Aarteil S."/>
            <person name="Calhoun S."/>
            <person name="Kuo A."/>
            <person name="Mondo S."/>
            <person name="Pangilinan J."/>
            <person name="Riley R."/>
            <person name="LaButti K."/>
            <person name="Andreopoulos B."/>
            <person name="Lipzen A."/>
            <person name="Chen C."/>
            <person name="Yanf M."/>
            <person name="Daum C."/>
            <person name="Ng V."/>
            <person name="Clum A."/>
            <person name="Steindorff A."/>
            <person name="Ohm R."/>
            <person name="Martin F."/>
            <person name="Silar P."/>
            <person name="Natvig D."/>
            <person name="Lalanne C."/>
            <person name="Gautier V."/>
            <person name="Ament-velasquez S.L."/>
            <person name="Kruys A."/>
            <person name="Hutchinson M.I."/>
            <person name="Powell A.J."/>
            <person name="Barry K."/>
            <person name="Miller A.N."/>
            <person name="Grigoriev I.V."/>
            <person name="Debuchy R."/>
            <person name="Gladieux P."/>
            <person name="Thoren M.H."/>
            <person name="Johannesson H."/>
        </authorList>
    </citation>
    <scope>NUCLEOTIDE SEQUENCE</scope>
    <source>
        <strain evidence="4">FGSC 1904</strain>
    </source>
</reference>
<evidence type="ECO:0000256" key="2">
    <source>
        <dbReference type="SAM" id="MobiDB-lite"/>
    </source>
</evidence>
<dbReference type="AlphaFoldDB" id="A0AAE0PLN1"/>
<dbReference type="PANTHER" id="PTHR47657">
    <property type="entry name" value="STEROL REGULATORY ELEMENT-BINDING PROTEIN ECM22"/>
    <property type="match status" value="1"/>
</dbReference>
<evidence type="ECO:0000313" key="4">
    <source>
        <dbReference type="EMBL" id="KAK3402092.1"/>
    </source>
</evidence>
<dbReference type="SMART" id="SM00066">
    <property type="entry name" value="GAL4"/>
    <property type="match status" value="1"/>
</dbReference>
<dbReference type="Pfam" id="PF00172">
    <property type="entry name" value="Zn_clus"/>
    <property type="match status" value="1"/>
</dbReference>
<feature type="domain" description="Zn(2)-C6 fungal-type" evidence="3">
    <location>
        <begin position="111"/>
        <end position="141"/>
    </location>
</feature>
<dbReference type="InterPro" id="IPR036864">
    <property type="entry name" value="Zn2-C6_fun-type_DNA-bd_sf"/>
</dbReference>
<keyword evidence="5" id="KW-1185">Reference proteome</keyword>
<proteinExistence type="predicted"/>
<keyword evidence="1" id="KW-0539">Nucleus</keyword>
<organism evidence="4 5">
    <name type="scientific">Sordaria brevicollis</name>
    <dbReference type="NCBI Taxonomy" id="83679"/>
    <lineage>
        <taxon>Eukaryota</taxon>
        <taxon>Fungi</taxon>
        <taxon>Dikarya</taxon>
        <taxon>Ascomycota</taxon>
        <taxon>Pezizomycotina</taxon>
        <taxon>Sordariomycetes</taxon>
        <taxon>Sordariomycetidae</taxon>
        <taxon>Sordariales</taxon>
        <taxon>Sordariaceae</taxon>
        <taxon>Sordaria</taxon>
    </lineage>
</organism>
<dbReference type="Proteomes" id="UP001281003">
    <property type="component" value="Unassembled WGS sequence"/>
</dbReference>
<gene>
    <name evidence="4" type="ORF">B0T20DRAFT_370119</name>
</gene>
<dbReference type="GO" id="GO:0000981">
    <property type="term" value="F:DNA-binding transcription factor activity, RNA polymerase II-specific"/>
    <property type="evidence" value="ECO:0007669"/>
    <property type="project" value="InterPro"/>
</dbReference>
<evidence type="ECO:0000259" key="3">
    <source>
        <dbReference type="PROSITE" id="PS50048"/>
    </source>
</evidence>
<dbReference type="SUPFAM" id="SSF57701">
    <property type="entry name" value="Zn2/Cys6 DNA-binding domain"/>
    <property type="match status" value="1"/>
</dbReference>
<feature type="region of interest" description="Disordered" evidence="2">
    <location>
        <begin position="1"/>
        <end position="30"/>
    </location>
</feature>
<dbReference type="PANTHER" id="PTHR47657:SF7">
    <property type="entry name" value="STEROL REGULATORY ELEMENT-BINDING PROTEIN ECM22"/>
    <property type="match status" value="1"/>
</dbReference>
<dbReference type="PROSITE" id="PS00463">
    <property type="entry name" value="ZN2_CY6_FUNGAL_1"/>
    <property type="match status" value="1"/>
</dbReference>
<protein>
    <recommendedName>
        <fullName evidence="3">Zn(2)-C6 fungal-type domain-containing protein</fullName>
    </recommendedName>
</protein>
<dbReference type="InterPro" id="IPR001138">
    <property type="entry name" value="Zn2Cys6_DnaBD"/>
</dbReference>
<feature type="region of interest" description="Disordered" evidence="2">
    <location>
        <begin position="54"/>
        <end position="108"/>
    </location>
</feature>
<dbReference type="InterPro" id="IPR052400">
    <property type="entry name" value="Zn2-C6_fungal_TF"/>
</dbReference>
<feature type="compositionally biased region" description="Basic residues" evidence="2">
    <location>
        <begin position="95"/>
        <end position="108"/>
    </location>
</feature>
<dbReference type="Gene3D" id="4.10.240.10">
    <property type="entry name" value="Zn(2)-C6 fungal-type DNA-binding domain"/>
    <property type="match status" value="1"/>
</dbReference>
<name>A0AAE0PLN1_SORBR</name>
<evidence type="ECO:0000256" key="1">
    <source>
        <dbReference type="ARBA" id="ARBA00023242"/>
    </source>
</evidence>
<dbReference type="PROSITE" id="PS50048">
    <property type="entry name" value="ZN2_CY6_FUNGAL_2"/>
    <property type="match status" value="1"/>
</dbReference>
<comment type="caution">
    <text evidence="4">The sequence shown here is derived from an EMBL/GenBank/DDBJ whole genome shotgun (WGS) entry which is preliminary data.</text>
</comment>
<accession>A0AAE0PLN1</accession>
<evidence type="ECO:0000313" key="5">
    <source>
        <dbReference type="Proteomes" id="UP001281003"/>
    </source>
</evidence>
<dbReference type="CDD" id="cd00067">
    <property type="entry name" value="GAL4"/>
    <property type="match status" value="1"/>
</dbReference>